<dbReference type="EMBL" id="FMUN01000001">
    <property type="protein sequence ID" value="SCX78064.1"/>
    <property type="molecule type" value="Genomic_DNA"/>
</dbReference>
<evidence type="ECO:0000256" key="1">
    <source>
        <dbReference type="SAM" id="MobiDB-lite"/>
    </source>
</evidence>
<dbReference type="AlphaFoldDB" id="A0A1G5AJL5"/>
<gene>
    <name evidence="3" type="ORF">SAMN05661077_0394</name>
</gene>
<sequence>MRRSNRGPSCFRLPLPLAALGLLAGNALAGDLDLQEANVAEVAVAETGGAYRFDVTLYHDDDGESGYANWWQVETLEGERLGRRELLHAHGTRPFTRSDTIEGPEEHTHVVVRGHDQEHGYGGQAAVVELETGAVELVDQGPEPQGFGGYADKEARAGADTLGLSQPTPSAEDRSDRVNATVVGHSDGALLVARD</sequence>
<name>A0A1G5AJL5_9GAMM</name>
<keyword evidence="2" id="KW-0732">Signal</keyword>
<organism evidence="3 4">
    <name type="scientific">Thiohalorhabdus denitrificans</name>
    <dbReference type="NCBI Taxonomy" id="381306"/>
    <lineage>
        <taxon>Bacteria</taxon>
        <taxon>Pseudomonadati</taxon>
        <taxon>Pseudomonadota</taxon>
        <taxon>Gammaproteobacteria</taxon>
        <taxon>Thiohalorhabdales</taxon>
        <taxon>Thiohalorhabdaceae</taxon>
        <taxon>Thiohalorhabdus</taxon>
    </lineage>
</organism>
<reference evidence="4" key="1">
    <citation type="submission" date="2016-10" db="EMBL/GenBank/DDBJ databases">
        <authorList>
            <person name="Varghese N."/>
        </authorList>
    </citation>
    <scope>NUCLEOTIDE SEQUENCE [LARGE SCALE GENOMIC DNA]</scope>
    <source>
        <strain evidence="4">HL 19</strain>
    </source>
</reference>
<feature type="signal peptide" evidence="2">
    <location>
        <begin position="1"/>
        <end position="29"/>
    </location>
</feature>
<dbReference type="Proteomes" id="UP000183104">
    <property type="component" value="Unassembled WGS sequence"/>
</dbReference>
<accession>A0A1G5AJL5</accession>
<proteinExistence type="predicted"/>
<keyword evidence="4" id="KW-1185">Reference proteome</keyword>
<evidence type="ECO:0000256" key="2">
    <source>
        <dbReference type="SAM" id="SignalP"/>
    </source>
</evidence>
<feature type="chain" id="PRO_5010193948" evidence="2">
    <location>
        <begin position="30"/>
        <end position="195"/>
    </location>
</feature>
<feature type="region of interest" description="Disordered" evidence="1">
    <location>
        <begin position="143"/>
        <end position="177"/>
    </location>
</feature>
<evidence type="ECO:0000313" key="4">
    <source>
        <dbReference type="Proteomes" id="UP000183104"/>
    </source>
</evidence>
<dbReference type="RefSeq" id="WP_399354546.1">
    <property type="nucleotide sequence ID" value="NZ_FMUN01000001.1"/>
</dbReference>
<protein>
    <submittedName>
        <fullName evidence="3">Uncharacterized protein</fullName>
    </submittedName>
</protein>
<evidence type="ECO:0000313" key="3">
    <source>
        <dbReference type="EMBL" id="SCX78064.1"/>
    </source>
</evidence>